<dbReference type="InterPro" id="IPR036615">
    <property type="entry name" value="Mur_ligase_C_dom_sf"/>
</dbReference>
<proteinExistence type="predicted"/>
<dbReference type="GO" id="GO:0003723">
    <property type="term" value="F:RNA binding"/>
    <property type="evidence" value="ECO:0007669"/>
    <property type="project" value="InterPro"/>
</dbReference>
<dbReference type="SUPFAM" id="SSF53244">
    <property type="entry name" value="MurD-like peptide ligases, peptide-binding domain"/>
    <property type="match status" value="1"/>
</dbReference>
<dbReference type="SUPFAM" id="SSF53623">
    <property type="entry name" value="MurD-like peptide ligases, catalytic domain"/>
    <property type="match status" value="1"/>
</dbReference>
<dbReference type="InterPro" id="IPR036565">
    <property type="entry name" value="Mur-like_cat_sf"/>
</dbReference>
<dbReference type="Pfam" id="PF02875">
    <property type="entry name" value="Mur_ligase_C"/>
    <property type="match status" value="1"/>
</dbReference>
<dbReference type="GO" id="GO:0016881">
    <property type="term" value="F:acid-amino acid ligase activity"/>
    <property type="evidence" value="ECO:0007669"/>
    <property type="project" value="InterPro"/>
</dbReference>
<dbReference type="Proteomes" id="UP000823405">
    <property type="component" value="Unassembled WGS sequence"/>
</dbReference>
<dbReference type="Pfam" id="PF08245">
    <property type="entry name" value="Mur_ligase_M"/>
    <property type="match status" value="1"/>
</dbReference>
<dbReference type="InterPro" id="IPR004101">
    <property type="entry name" value="Mur_ligase_C"/>
</dbReference>
<dbReference type="InterPro" id="IPR050061">
    <property type="entry name" value="MurCDEF_pg_biosynth"/>
</dbReference>
<dbReference type="SMART" id="SM00955">
    <property type="entry name" value="RNB"/>
    <property type="match status" value="1"/>
</dbReference>
<dbReference type="SUPFAM" id="SSF50249">
    <property type="entry name" value="Nucleic acid-binding proteins"/>
    <property type="match status" value="1"/>
</dbReference>
<sequence>MSTQLAAQGIELIDGYSADQLALNADLYVVGNVVTRGNLLMEAILDQGLPYTSARLTASNFFVIEADEYDTAFFDKRSKFIHYRPRTVVLNNLEYDHADIFPDLAAIETQFHHLVRTVPAAGRIIVNGRDEALERVLTRGCWSEVEPFGVADGWQSQPLDEGPIDQSFAVCWQAQRVGTVRWQSLGEHNWLNALAALAAARHVGVAPAAGAEALARFAGIKRRMETSGCVGGITVYDDFAHHPSAISTTIAGLRARIGAQARILAVLEPHSNTMKLGVMKALLPASLAQADLIFAYGAPAGPDALGWDLAQTLAPLGERAYAFNHLEALAHAVIMAARPSDHIVVMSNGSFGTVLSRQNETLQVELLGGRRIKVKGKDVLLEFSAPTAAELMQSAETCAQTIELDFLWECAGTDEFNFAALAEEYFGMQATSVERAALALRLHSAPVYFRRKGRGQYQRAPEEQLKAALAALERRSQQAALQATYEAELTAHRLPAAFEAAAYSEQPAESLLAERPATEIQAFSIDDISTTEIDDAFSVEWLANDRLRIGVHIAAPALGIARDDIIDLQARTRLSTVYVPGDKITMLPAALVDTFTLKEGGLRPVLSFYTIIDSATQDIVATETRVERVFIAHNLRHNLLEETVTAEAIAAGEGDYPYKKEIAVLWPFAQALYEKRQQARINYGLKRETPRHADFNFAIEGEFVSITPRRRGSPLDLMVAELAILVNSSWGALLAKYGVPGIYRAQRAFGLNRTRLQIGPAPHEGLGVEQYAWSTSPLRRYIDLVNQWQLLACVQHGVAAKLVAPFKPKDVDLYAIVQNFEDTYQAYADHQNRMERFWCLRWLKQEKRKRVLASVIKGDLVRFDEIPLLLHVPGLGVHARDTKIWLDILAIDELNIEVSCRPSQVLEGGETQNFTGDAAASCA</sequence>
<feature type="domain" description="RNB" evidence="1">
    <location>
        <begin position="514"/>
        <end position="796"/>
    </location>
</feature>
<evidence type="ECO:0000313" key="2">
    <source>
        <dbReference type="EMBL" id="KAG0323328.1"/>
    </source>
</evidence>
<dbReference type="PANTHER" id="PTHR43445">
    <property type="entry name" value="UDP-N-ACETYLMURAMATE--L-ALANINE LIGASE-RELATED"/>
    <property type="match status" value="1"/>
</dbReference>
<dbReference type="NCBIfam" id="TIGR01081">
    <property type="entry name" value="mpl"/>
    <property type="match status" value="1"/>
</dbReference>
<dbReference type="GO" id="GO:0071555">
    <property type="term" value="P:cell wall organization"/>
    <property type="evidence" value="ECO:0007669"/>
    <property type="project" value="InterPro"/>
</dbReference>
<dbReference type="InterPro" id="IPR012340">
    <property type="entry name" value="NA-bd_OB-fold"/>
</dbReference>
<dbReference type="InterPro" id="IPR001900">
    <property type="entry name" value="RNase_II/R"/>
</dbReference>
<dbReference type="OrthoDB" id="2285229at2759"/>
<dbReference type="InterPro" id="IPR005757">
    <property type="entry name" value="Mpl"/>
</dbReference>
<dbReference type="Gene3D" id="3.90.190.20">
    <property type="entry name" value="Mur ligase, C-terminal domain"/>
    <property type="match status" value="1"/>
</dbReference>
<evidence type="ECO:0000259" key="1">
    <source>
        <dbReference type="SMART" id="SM00955"/>
    </source>
</evidence>
<evidence type="ECO:0000313" key="3">
    <source>
        <dbReference type="Proteomes" id="UP000823405"/>
    </source>
</evidence>
<dbReference type="EMBL" id="JAAAIN010000004">
    <property type="protein sequence ID" value="KAG0323328.1"/>
    <property type="molecule type" value="Genomic_DNA"/>
</dbReference>
<dbReference type="InterPro" id="IPR013221">
    <property type="entry name" value="Mur_ligase_cen"/>
</dbReference>
<comment type="caution">
    <text evidence="2">The sequence shown here is derived from an EMBL/GenBank/DDBJ whole genome shotgun (WGS) entry which is preliminary data.</text>
</comment>
<protein>
    <recommendedName>
        <fullName evidence="1">RNB domain-containing protein</fullName>
    </recommendedName>
</protein>
<dbReference type="GO" id="GO:0005524">
    <property type="term" value="F:ATP binding"/>
    <property type="evidence" value="ECO:0007669"/>
    <property type="project" value="InterPro"/>
</dbReference>
<reference evidence="2" key="1">
    <citation type="journal article" date="2020" name="Fungal Divers.">
        <title>Resolving the Mortierellaceae phylogeny through synthesis of multi-gene phylogenetics and phylogenomics.</title>
        <authorList>
            <person name="Vandepol N."/>
            <person name="Liber J."/>
            <person name="Desiro A."/>
            <person name="Na H."/>
            <person name="Kennedy M."/>
            <person name="Barry K."/>
            <person name="Grigoriev I.V."/>
            <person name="Miller A.N."/>
            <person name="O'Donnell K."/>
            <person name="Stajich J.E."/>
            <person name="Bonito G."/>
        </authorList>
    </citation>
    <scope>NUCLEOTIDE SEQUENCE</scope>
    <source>
        <strain evidence="2">NVP60</strain>
    </source>
</reference>
<dbReference type="GO" id="GO:0004540">
    <property type="term" value="F:RNA nuclease activity"/>
    <property type="evidence" value="ECO:0007669"/>
    <property type="project" value="InterPro"/>
</dbReference>
<dbReference type="Pfam" id="PF00773">
    <property type="entry name" value="RNB"/>
    <property type="match status" value="2"/>
</dbReference>
<accession>A0A9P6RM94</accession>
<keyword evidence="3" id="KW-1185">Reference proteome</keyword>
<organism evidence="2 3">
    <name type="scientific">Linnemannia gamsii</name>
    <dbReference type="NCBI Taxonomy" id="64522"/>
    <lineage>
        <taxon>Eukaryota</taxon>
        <taxon>Fungi</taxon>
        <taxon>Fungi incertae sedis</taxon>
        <taxon>Mucoromycota</taxon>
        <taxon>Mortierellomycotina</taxon>
        <taxon>Mortierellomycetes</taxon>
        <taxon>Mortierellales</taxon>
        <taxon>Mortierellaceae</taxon>
        <taxon>Linnemannia</taxon>
    </lineage>
</organism>
<dbReference type="AlphaFoldDB" id="A0A9P6RM94"/>
<dbReference type="Gene3D" id="3.40.1190.10">
    <property type="entry name" value="Mur-like, catalytic domain"/>
    <property type="match status" value="1"/>
</dbReference>
<gene>
    <name evidence="2" type="ORF">BGZ97_008664</name>
</gene>
<name>A0A9P6RM94_9FUNG</name>
<dbReference type="PANTHER" id="PTHR43445:SF5">
    <property type="entry name" value="UDP-N-ACETYLMURAMATE--L-ALANYL-GAMMA-D-GLUTAMYL-MESO-2,6-DIAMINOHEPTANDIOATE LIGASE"/>
    <property type="match status" value="1"/>
</dbReference>